<dbReference type="Pfam" id="PF13372">
    <property type="entry name" value="Alginate_exp"/>
    <property type="match status" value="1"/>
</dbReference>
<keyword evidence="1" id="KW-0732">Signal</keyword>
<feature type="signal peptide" evidence="1">
    <location>
        <begin position="1"/>
        <end position="29"/>
    </location>
</feature>
<keyword evidence="4" id="KW-1185">Reference proteome</keyword>
<dbReference type="InterPro" id="IPR023614">
    <property type="entry name" value="Porin_dom_sf"/>
</dbReference>
<evidence type="ECO:0000313" key="4">
    <source>
        <dbReference type="Proteomes" id="UP000029273"/>
    </source>
</evidence>
<evidence type="ECO:0000256" key="1">
    <source>
        <dbReference type="SAM" id="SignalP"/>
    </source>
</evidence>
<dbReference type="OrthoDB" id="9767539at2"/>
<proteinExistence type="predicted"/>
<evidence type="ECO:0000313" key="3">
    <source>
        <dbReference type="EMBL" id="OBS08709.1"/>
    </source>
</evidence>
<dbReference type="AlphaFoldDB" id="A0A1A6C2D3"/>
<evidence type="ECO:0000259" key="2">
    <source>
        <dbReference type="Pfam" id="PF13372"/>
    </source>
</evidence>
<comment type="caution">
    <text evidence="3">The sequence shown here is derived from an EMBL/GenBank/DDBJ whole genome shotgun (WGS) entry which is preliminary data.</text>
</comment>
<dbReference type="RefSeq" id="WP_065089812.1">
    <property type="nucleotide sequence ID" value="NZ_JQSG02000006.1"/>
</dbReference>
<accession>A0A1A6C2D3</accession>
<gene>
    <name evidence="3" type="ORF">Thpro_022959</name>
</gene>
<protein>
    <recommendedName>
        <fullName evidence="2">Alginate export domain-containing protein</fullName>
    </recommendedName>
</protein>
<dbReference type="Gene3D" id="2.40.160.10">
    <property type="entry name" value="Porin"/>
    <property type="match status" value="1"/>
</dbReference>
<reference evidence="3 4" key="1">
    <citation type="journal article" date="2014" name="Genome Announc.">
        <title>Draft Genome Sequence of the Iron-Oxidizing, Acidophilic, and Halotolerant 'Thiobacillus prosperus' Type Strain DSM 5130.</title>
        <authorList>
            <person name="Ossandon F.J."/>
            <person name="Cardenas J.P."/>
            <person name="Corbett M."/>
            <person name="Quatrini R."/>
            <person name="Holmes D.S."/>
            <person name="Watkin E."/>
        </authorList>
    </citation>
    <scope>NUCLEOTIDE SEQUENCE [LARGE SCALE GENOMIC DNA]</scope>
    <source>
        <strain evidence="3 4">DSM 5130</strain>
    </source>
</reference>
<organism evidence="3 4">
    <name type="scientific">Acidihalobacter prosperus</name>
    <dbReference type="NCBI Taxonomy" id="160660"/>
    <lineage>
        <taxon>Bacteria</taxon>
        <taxon>Pseudomonadati</taxon>
        <taxon>Pseudomonadota</taxon>
        <taxon>Gammaproteobacteria</taxon>
        <taxon>Chromatiales</taxon>
        <taxon>Ectothiorhodospiraceae</taxon>
        <taxon>Acidihalobacter</taxon>
    </lineage>
</organism>
<name>A0A1A6C2D3_9GAMM</name>
<dbReference type="Proteomes" id="UP000029273">
    <property type="component" value="Unassembled WGS sequence"/>
</dbReference>
<sequence length="416" mass="45422">MKKTTIKIQLMRACLALGILGGWQQQGLAATGTPSADGQLDLNIRPRYEQLQQHGKKNATAQTVQTLLGYQTGIYRDWYAGLQFIDVSSFDNRYNSLINKKGAYSVIADPQETSINQAFLGYRGPARTSLKIGRQIIILGDARFVGNVGFRQNMQTFDAVTLHTGAIPGLQLFAGYSWRVKDILDRLVPMQTTLVNAAYRVLPGNTVSVFGYWYANTSPHLVTGQAGCFLPGGPDACNNGIVGASWHGHTALSPTFGVDYDAAYAKQLPYHGGPAAIDAHYAHLAVGLGWHAITGRVAYMLMSSNPDGTYGFQTPLATKHAYNGWAEVFLTTPPAGLKSFEYSLAAKLGKAKLMADYYHFYAARGQSSYGDEIDLSLTGKLLKHLSGGVQYADYRADHYAVDTQGAWAYLDYHFST</sequence>
<feature type="chain" id="PRO_5008343203" description="Alginate export domain-containing protein" evidence="1">
    <location>
        <begin position="30"/>
        <end position="416"/>
    </location>
</feature>
<dbReference type="EMBL" id="JQSG02000006">
    <property type="protein sequence ID" value="OBS08709.1"/>
    <property type="molecule type" value="Genomic_DNA"/>
</dbReference>
<feature type="domain" description="Alginate export" evidence="2">
    <location>
        <begin position="77"/>
        <end position="192"/>
    </location>
</feature>
<dbReference type="InterPro" id="IPR025388">
    <property type="entry name" value="Alginate_export_dom"/>
</dbReference>